<dbReference type="Gene3D" id="1.10.10.10">
    <property type="entry name" value="Winged helix-like DNA-binding domain superfamily/Winged helix DNA-binding domain"/>
    <property type="match status" value="1"/>
</dbReference>
<evidence type="ECO:0000256" key="3">
    <source>
        <dbReference type="ARBA" id="ARBA00023163"/>
    </source>
</evidence>
<dbReference type="InterPro" id="IPR002577">
    <property type="entry name" value="HTH_HxlR"/>
</dbReference>
<dbReference type="Proteomes" id="UP000620156">
    <property type="component" value="Unassembled WGS sequence"/>
</dbReference>
<keyword evidence="2" id="KW-0238">DNA-binding</keyword>
<dbReference type="Pfam" id="PF01638">
    <property type="entry name" value="HxlR"/>
    <property type="match status" value="1"/>
</dbReference>
<keyword evidence="1" id="KW-0805">Transcription regulation</keyword>
<sequence length="164" mass="18316">MRRLSPETFDELCPSSMLPIRMQNKWAPLVMRLLGEGAQPFGELRGALPRTSPEELTRALRSLERDGFITRDADADSPGYSLTPLGHSLLAVLLDVYAWTAAHWDELIDAREHADREENGSPVNNVLASYGRSRPTPSWPTLLLMPSMIRMLGRGMPGSWRATC</sequence>
<dbReference type="AlphaFoldDB" id="A0A918BJ08"/>
<feature type="domain" description="HTH hxlR-type" evidence="4">
    <location>
        <begin position="13"/>
        <end position="108"/>
    </location>
</feature>
<proteinExistence type="predicted"/>
<reference evidence="5" key="2">
    <citation type="submission" date="2020-09" db="EMBL/GenBank/DDBJ databases">
        <authorList>
            <person name="Sun Q."/>
            <person name="Ohkuma M."/>
        </authorList>
    </citation>
    <scope>NUCLEOTIDE SEQUENCE</scope>
    <source>
        <strain evidence="5">JCM 3131</strain>
    </source>
</reference>
<accession>A0A918BJ08</accession>
<dbReference type="InterPro" id="IPR036390">
    <property type="entry name" value="WH_DNA-bd_sf"/>
</dbReference>
<keyword evidence="6" id="KW-1185">Reference proteome</keyword>
<comment type="caution">
    <text evidence="5">The sequence shown here is derived from an EMBL/GenBank/DDBJ whole genome shotgun (WGS) entry which is preliminary data.</text>
</comment>
<dbReference type="EMBL" id="BMQK01000012">
    <property type="protein sequence ID" value="GGQ72912.1"/>
    <property type="molecule type" value="Genomic_DNA"/>
</dbReference>
<dbReference type="PANTHER" id="PTHR33204:SF37">
    <property type="entry name" value="HTH-TYPE TRANSCRIPTIONAL REGULATOR YODB"/>
    <property type="match status" value="1"/>
</dbReference>
<dbReference type="RefSeq" id="WP_229821216.1">
    <property type="nucleotide sequence ID" value="NZ_BMQK01000012.1"/>
</dbReference>
<evidence type="ECO:0000313" key="5">
    <source>
        <dbReference type="EMBL" id="GGQ72912.1"/>
    </source>
</evidence>
<gene>
    <name evidence="5" type="ORF">GCM10010145_48270</name>
</gene>
<dbReference type="GO" id="GO:0003677">
    <property type="term" value="F:DNA binding"/>
    <property type="evidence" value="ECO:0007669"/>
    <property type="project" value="UniProtKB-KW"/>
</dbReference>
<evidence type="ECO:0000313" key="6">
    <source>
        <dbReference type="Proteomes" id="UP000620156"/>
    </source>
</evidence>
<evidence type="ECO:0000256" key="1">
    <source>
        <dbReference type="ARBA" id="ARBA00023015"/>
    </source>
</evidence>
<dbReference type="PROSITE" id="PS51118">
    <property type="entry name" value="HTH_HXLR"/>
    <property type="match status" value="1"/>
</dbReference>
<protein>
    <recommendedName>
        <fullName evidence="4">HTH hxlR-type domain-containing protein</fullName>
    </recommendedName>
</protein>
<reference evidence="5" key="1">
    <citation type="journal article" date="2014" name="Int. J. Syst. Evol. Microbiol.">
        <title>Complete genome sequence of Corynebacterium casei LMG S-19264T (=DSM 44701T), isolated from a smear-ripened cheese.</title>
        <authorList>
            <consortium name="US DOE Joint Genome Institute (JGI-PGF)"/>
            <person name="Walter F."/>
            <person name="Albersmeier A."/>
            <person name="Kalinowski J."/>
            <person name="Ruckert C."/>
        </authorList>
    </citation>
    <scope>NUCLEOTIDE SEQUENCE</scope>
    <source>
        <strain evidence="5">JCM 3131</strain>
    </source>
</reference>
<organism evidence="5 6">
    <name type="scientific">Streptomyces ruber</name>
    <dbReference type="NCBI Taxonomy" id="83378"/>
    <lineage>
        <taxon>Bacteria</taxon>
        <taxon>Bacillati</taxon>
        <taxon>Actinomycetota</taxon>
        <taxon>Actinomycetes</taxon>
        <taxon>Kitasatosporales</taxon>
        <taxon>Streptomycetaceae</taxon>
        <taxon>Streptomyces</taxon>
    </lineage>
</organism>
<evidence type="ECO:0000256" key="2">
    <source>
        <dbReference type="ARBA" id="ARBA00023125"/>
    </source>
</evidence>
<dbReference type="InterPro" id="IPR036388">
    <property type="entry name" value="WH-like_DNA-bd_sf"/>
</dbReference>
<dbReference type="PANTHER" id="PTHR33204">
    <property type="entry name" value="TRANSCRIPTIONAL REGULATOR, MARR FAMILY"/>
    <property type="match status" value="1"/>
</dbReference>
<evidence type="ECO:0000259" key="4">
    <source>
        <dbReference type="PROSITE" id="PS51118"/>
    </source>
</evidence>
<dbReference type="SUPFAM" id="SSF46785">
    <property type="entry name" value="Winged helix' DNA-binding domain"/>
    <property type="match status" value="1"/>
</dbReference>
<name>A0A918BJ08_9ACTN</name>
<keyword evidence="3" id="KW-0804">Transcription</keyword>